<evidence type="ECO:0000256" key="6">
    <source>
        <dbReference type="SAM" id="SignalP"/>
    </source>
</evidence>
<feature type="region of interest" description="Disordered" evidence="4">
    <location>
        <begin position="699"/>
        <end position="724"/>
    </location>
</feature>
<name>A0A2K0VUR5_GIBNY</name>
<keyword evidence="8" id="KW-1185">Reference proteome</keyword>
<keyword evidence="5" id="KW-0472">Membrane</keyword>
<dbReference type="Pfam" id="PF12796">
    <property type="entry name" value="Ank_2"/>
    <property type="match status" value="2"/>
</dbReference>
<feature type="region of interest" description="Disordered" evidence="4">
    <location>
        <begin position="141"/>
        <end position="160"/>
    </location>
</feature>
<feature type="transmembrane region" description="Helical" evidence="5">
    <location>
        <begin position="287"/>
        <end position="310"/>
    </location>
</feature>
<reference evidence="7 8" key="1">
    <citation type="submission" date="2017-06" db="EMBL/GenBank/DDBJ databases">
        <title>Genome of Fusarium nygamai isolate CS10214.</title>
        <authorList>
            <person name="Gardiner D.M."/>
            <person name="Obanor F."/>
            <person name="Kazan K."/>
        </authorList>
    </citation>
    <scope>NUCLEOTIDE SEQUENCE [LARGE SCALE GENOMIC DNA]</scope>
    <source>
        <strain evidence="7 8">CS10214</strain>
    </source>
</reference>
<feature type="chain" id="PRO_5014325045" evidence="6">
    <location>
        <begin position="20"/>
        <end position="1790"/>
    </location>
</feature>
<organism evidence="7 8">
    <name type="scientific">Gibberella nygamai</name>
    <name type="common">Bean root rot disease fungus</name>
    <name type="synonym">Fusarium nygamai</name>
    <dbReference type="NCBI Taxonomy" id="42673"/>
    <lineage>
        <taxon>Eukaryota</taxon>
        <taxon>Fungi</taxon>
        <taxon>Dikarya</taxon>
        <taxon>Ascomycota</taxon>
        <taxon>Pezizomycotina</taxon>
        <taxon>Sordariomycetes</taxon>
        <taxon>Hypocreomycetidae</taxon>
        <taxon>Hypocreales</taxon>
        <taxon>Nectriaceae</taxon>
        <taxon>Fusarium</taxon>
        <taxon>Fusarium fujikuroi species complex</taxon>
    </lineage>
</organism>
<dbReference type="SMART" id="SM00248">
    <property type="entry name" value="ANK"/>
    <property type="match status" value="9"/>
</dbReference>
<dbReference type="InterPro" id="IPR002110">
    <property type="entry name" value="Ankyrin_rpt"/>
</dbReference>
<protein>
    <submittedName>
        <fullName evidence="7">Uncharacterized protein</fullName>
    </submittedName>
</protein>
<sequence>MTTGFHILLVAYLVSPVTAADDAEFAFNLLSDIAPILALFGDQFAKQFTSESLTWVDHLIFAMVPLGIITAITGAIRVQGMPTAKAFIGRAREHLAQAEIELMSSTSGEVCEIFNGNSIVRAIGDPKVAQFLIFPRQLGHPTEGRKSVDEATTASPPKNHLEDDLCGIHSLQSATDLGLIECKEYQGRSSIFIQDYWGRLKGNAEGLFHGLYAKLQNVFIISRSKGRSKTEDPETVELRVPQDPATKLINQKLPAPALQALKSPPNIQLNLASDHFDTSRMKKGDEILIAATIAILLQTGLIAIAAITAYRASPDSSSIFESRVYGFPCYAVGSLLLSLGTGLCSFVVEHSTDEYSWEVQNNGKPVSKDNAPQLIWLQQKQRVNDQSFNGYVISAGSKHRVITSSRRERPERHRLRNKPKTKGEENERRKEKLWEWLTVAAALSAGIGFTAQFMGLRGLAFPCSIAQLGAIFIMALIRAGIRRRLGNPIEHCSALQWYELDFLASQIVFRPGTPTHIKPENGGGNASEKPRLSDSFRWKIATPGTQKRKSCFLVPISTSPSTEQPVQSPQESTEQSSENVPVDSSGDRGTTPEDPSGQHLVQVRRRLGNLSRWKTRSSPSAMALIQSIELIMNTFFPASVRVSGPLEWLLEAHVRLNDSRQEKKEIIKLLVARTDGKWKLDDGTVDAVLSLWMASIDAPRSEPANDSTDQRPNQKKQAKAKTDAWRRAKAGDDLTYSFKRVLGNNLKDGSLKRDISWWVDSLIAKQSDHKDQNSDGVDYGQEKTDVVIGFHGAKEEDGGSELSISSEASLPAILAQHLFTSFMWTVARRLPKDCLNPTFEEIQKEVEIDGPQTFEPYDFDQMWPRFKLRHRRLTELIRQIESYGLGRTEHILLCMIPALSKSNLLPNQAILKRIPRVGAGHGWVETARCYEKLLDTLKGDEVSISDRLGVAIVTNTMDFLTFAWEPYDDKTEKPSDLEDVLSAIAKQLVSSKFTNVMRKLSPVHHMQQRKDLFDKIFEQLVPRIPKEYLQISESSKDLDQSFAQDYLGFTKYHLEVWKGYKGSKDEIEIVEEFRNHEYDAEAKDIYGWSAYHYAVTQRLFRLLLWNRTSRPERLPRLLSNLLRSPIHIAALGGMRGNLAAIFSELPDDYKLFALQASGVDGMTILHLLAKQGVFYPFLVIHKNGDANPSLTKKNFWGRQALHIATKYGNQDFANKLLGMGSRSDELDEWGMSPIDYFLKWRKEKHLQQGPRESAISDTSNNVEASSSYMSKEESAVFLKFAVEDPNCRYGDGRTFLHIAIEIVDEDSILTLLAQGFNLEARDTERRTPLHYAIRACRTGVALTLIGGFDISVNGVPHRLKARIGAKDSHETTALMFAAQENLTAVAKALLEVDPPCGVDEVDDEGCAALHHANDVEMAEFLVARNCNPTLRDSSERTPLHRAIERKNSGLAEYLLKLKGPNQIQARPFDGNEESILVTACQRGLSSLIIEILKVWPEIIDTEDANYGQTPIAWACELGHKDVVTDLIGQGADVNKQAAKWGNYTPLHICVLNYHLDILEILLEKKETNLQAKSTSAQTALDLAIEMESVNITRKLLLDYRTEAAERVDGLKEMASQPSEELRAVIWEGLQTIEDQSQVLDFFIWLFTRQSETETSESEMEIERKKATYLLTPLAMDFKSGPWNLLKSPFDLNALLGVKDIPVMLKGQHVDERGFDTDGWSYVDYIDRSQGSIDLKDVVRLLRELHPSDEERHLRPTAFCWADYGKYIQVSTCNTHKEANCYLQGEPSILV</sequence>
<evidence type="ECO:0000256" key="5">
    <source>
        <dbReference type="SAM" id="Phobius"/>
    </source>
</evidence>
<dbReference type="EMBL" id="MTQA01000249">
    <property type="protein sequence ID" value="PNP73765.1"/>
    <property type="molecule type" value="Genomic_DNA"/>
</dbReference>
<evidence type="ECO:0000256" key="2">
    <source>
        <dbReference type="ARBA" id="ARBA00023043"/>
    </source>
</evidence>
<feature type="transmembrane region" description="Helical" evidence="5">
    <location>
        <begin position="330"/>
        <end position="348"/>
    </location>
</feature>
<feature type="repeat" description="ANK" evidence="3">
    <location>
        <begin position="1291"/>
        <end position="1323"/>
    </location>
</feature>
<feature type="transmembrane region" description="Helical" evidence="5">
    <location>
        <begin position="459"/>
        <end position="477"/>
    </location>
</feature>
<dbReference type="Proteomes" id="UP000236664">
    <property type="component" value="Unassembled WGS sequence"/>
</dbReference>
<dbReference type="PANTHER" id="PTHR24198:SF165">
    <property type="entry name" value="ANKYRIN REPEAT-CONTAINING PROTEIN-RELATED"/>
    <property type="match status" value="1"/>
</dbReference>
<keyword evidence="5" id="KW-0812">Transmembrane</keyword>
<keyword evidence="6" id="KW-0732">Signal</keyword>
<evidence type="ECO:0000256" key="4">
    <source>
        <dbReference type="SAM" id="MobiDB-lite"/>
    </source>
</evidence>
<feature type="transmembrane region" description="Helical" evidence="5">
    <location>
        <begin position="59"/>
        <end position="78"/>
    </location>
</feature>
<proteinExistence type="predicted"/>
<feature type="region of interest" description="Disordered" evidence="4">
    <location>
        <begin position="401"/>
        <end position="427"/>
    </location>
</feature>
<dbReference type="PROSITE" id="PS50297">
    <property type="entry name" value="ANK_REP_REGION"/>
    <property type="match status" value="2"/>
</dbReference>
<keyword evidence="1" id="KW-0677">Repeat</keyword>
<dbReference type="Gene3D" id="1.25.40.20">
    <property type="entry name" value="Ankyrin repeat-containing domain"/>
    <property type="match status" value="3"/>
</dbReference>
<dbReference type="PROSITE" id="PS50088">
    <property type="entry name" value="ANK_REPEAT"/>
    <property type="match status" value="3"/>
</dbReference>
<feature type="compositionally biased region" description="Low complexity" evidence="4">
    <location>
        <begin position="563"/>
        <end position="578"/>
    </location>
</feature>
<feature type="repeat" description="ANK" evidence="3">
    <location>
        <begin position="1506"/>
        <end position="1538"/>
    </location>
</feature>
<comment type="caution">
    <text evidence="7">The sequence shown here is derived from an EMBL/GenBank/DDBJ whole genome shotgun (WGS) entry which is preliminary data.</text>
</comment>
<feature type="signal peptide" evidence="6">
    <location>
        <begin position="1"/>
        <end position="19"/>
    </location>
</feature>
<dbReference type="SUPFAM" id="SSF48403">
    <property type="entry name" value="Ankyrin repeat"/>
    <property type="match status" value="2"/>
</dbReference>
<dbReference type="InterPro" id="IPR036770">
    <property type="entry name" value="Ankyrin_rpt-contain_sf"/>
</dbReference>
<evidence type="ECO:0000313" key="8">
    <source>
        <dbReference type="Proteomes" id="UP000236664"/>
    </source>
</evidence>
<evidence type="ECO:0000256" key="3">
    <source>
        <dbReference type="PROSITE-ProRule" id="PRU00023"/>
    </source>
</evidence>
<feature type="repeat" description="ANK" evidence="3">
    <location>
        <begin position="1196"/>
        <end position="1228"/>
    </location>
</feature>
<dbReference type="OrthoDB" id="194358at2759"/>
<keyword evidence="5" id="KW-1133">Transmembrane helix</keyword>
<keyword evidence="2 3" id="KW-0040">ANK repeat</keyword>
<dbReference type="Pfam" id="PF13637">
    <property type="entry name" value="Ank_4"/>
    <property type="match status" value="1"/>
</dbReference>
<gene>
    <name evidence="7" type="ORF">FNYG_12955</name>
</gene>
<feature type="region of interest" description="Disordered" evidence="4">
    <location>
        <begin position="558"/>
        <end position="599"/>
    </location>
</feature>
<dbReference type="PANTHER" id="PTHR24198">
    <property type="entry name" value="ANKYRIN REPEAT AND PROTEIN KINASE DOMAIN-CONTAINING PROTEIN"/>
    <property type="match status" value="1"/>
</dbReference>
<accession>A0A2K0VUR5</accession>
<evidence type="ECO:0000256" key="1">
    <source>
        <dbReference type="ARBA" id="ARBA00022737"/>
    </source>
</evidence>
<dbReference type="STRING" id="42673.A0A2K0VUR5"/>
<evidence type="ECO:0000313" key="7">
    <source>
        <dbReference type="EMBL" id="PNP73765.1"/>
    </source>
</evidence>